<dbReference type="PANTHER" id="PTHR11157">
    <property type="entry name" value="FATTY ACID ACYL TRANSFERASE-RELATED"/>
    <property type="match status" value="1"/>
</dbReference>
<evidence type="ECO:0000256" key="10">
    <source>
        <dbReference type="ARBA" id="ARBA00023160"/>
    </source>
</evidence>
<dbReference type="GO" id="GO:0034626">
    <property type="term" value="P:fatty acid elongation, polyunsaturated fatty acid"/>
    <property type="evidence" value="ECO:0007669"/>
    <property type="project" value="TreeGrafter"/>
</dbReference>
<comment type="caution">
    <text evidence="12">The sequence shown here is derived from an EMBL/GenBank/DDBJ whole genome shotgun (WGS) entry which is preliminary data.</text>
</comment>
<comment type="caution">
    <text evidence="11">Lacks conserved residue(s) required for the propagation of feature annotation.</text>
</comment>
<accession>A0AAD5MDB7</accession>
<gene>
    <name evidence="12" type="ORF">KIN20_001805</name>
</gene>
<feature type="transmembrane region" description="Helical" evidence="11">
    <location>
        <begin position="77"/>
        <end position="97"/>
    </location>
</feature>
<name>A0AAD5MDB7_PARTN</name>
<dbReference type="EMBL" id="JAHQIW010000237">
    <property type="protein sequence ID" value="KAJ1346882.1"/>
    <property type="molecule type" value="Genomic_DNA"/>
</dbReference>
<evidence type="ECO:0000256" key="5">
    <source>
        <dbReference type="ARBA" id="ARBA00022692"/>
    </source>
</evidence>
<dbReference type="InterPro" id="IPR030457">
    <property type="entry name" value="ELO_CS"/>
</dbReference>
<dbReference type="InterPro" id="IPR002076">
    <property type="entry name" value="ELO_fam"/>
</dbReference>
<comment type="similarity">
    <text evidence="11">Belongs to the ELO family.</text>
</comment>
<keyword evidence="13" id="KW-1185">Reference proteome</keyword>
<comment type="pathway">
    <text evidence="2">Lipid metabolism; fatty acid biosynthesis.</text>
</comment>
<evidence type="ECO:0000256" key="7">
    <source>
        <dbReference type="ARBA" id="ARBA00022989"/>
    </source>
</evidence>
<dbReference type="Proteomes" id="UP001196413">
    <property type="component" value="Unassembled WGS sequence"/>
</dbReference>
<dbReference type="PROSITE" id="PS01188">
    <property type="entry name" value="ELO"/>
    <property type="match status" value="1"/>
</dbReference>
<evidence type="ECO:0000256" key="8">
    <source>
        <dbReference type="ARBA" id="ARBA00023098"/>
    </source>
</evidence>
<sequence>MSSSHGVWSGNGQTILYAPYIYESVGPEHLWNPLTVHAFFARHWTSSIYVALAYVVLINALQRVMESRKPLSMKTVLFLWNGTLAVFSFMGTWRFGIEFYHTLTTRPFTDSVCFSVDPNGPASFWACMFALSKVAELGDTVFLVIRKRPVIFLHWYHHAVVLIYCWHSGFFILLPWRFTFRWAIRLDRRVSFNCDVDVSSCRGYREKVFACLFCYTVFLFSIEIWNNCLILVNYAYSIRTTAQDFFLHQVLQL</sequence>
<organism evidence="12 13">
    <name type="scientific">Parelaphostrongylus tenuis</name>
    <name type="common">Meningeal worm</name>
    <dbReference type="NCBI Taxonomy" id="148309"/>
    <lineage>
        <taxon>Eukaryota</taxon>
        <taxon>Metazoa</taxon>
        <taxon>Ecdysozoa</taxon>
        <taxon>Nematoda</taxon>
        <taxon>Chromadorea</taxon>
        <taxon>Rhabditida</taxon>
        <taxon>Rhabditina</taxon>
        <taxon>Rhabditomorpha</taxon>
        <taxon>Strongyloidea</taxon>
        <taxon>Metastrongylidae</taxon>
        <taxon>Parelaphostrongylus</taxon>
    </lineage>
</organism>
<evidence type="ECO:0000313" key="13">
    <source>
        <dbReference type="Proteomes" id="UP001196413"/>
    </source>
</evidence>
<keyword evidence="9 11" id="KW-0472">Membrane</keyword>
<keyword evidence="7 11" id="KW-1133">Transmembrane helix</keyword>
<dbReference type="GO" id="GO:0005789">
    <property type="term" value="C:endoplasmic reticulum membrane"/>
    <property type="evidence" value="ECO:0007669"/>
    <property type="project" value="TreeGrafter"/>
</dbReference>
<keyword evidence="10 11" id="KW-0275">Fatty acid biosynthesis</keyword>
<evidence type="ECO:0000256" key="2">
    <source>
        <dbReference type="ARBA" id="ARBA00005194"/>
    </source>
</evidence>
<evidence type="ECO:0000256" key="1">
    <source>
        <dbReference type="ARBA" id="ARBA00004141"/>
    </source>
</evidence>
<protein>
    <recommendedName>
        <fullName evidence="11">Elongation of very long chain fatty acids protein</fullName>
        <ecNumber evidence="11">2.3.1.199</ecNumber>
    </recommendedName>
    <alternativeName>
        <fullName evidence="11">Very-long-chain 3-oxoacyl-CoA synthase</fullName>
    </alternativeName>
</protein>
<keyword evidence="5 11" id="KW-0812">Transmembrane</keyword>
<evidence type="ECO:0000256" key="3">
    <source>
        <dbReference type="ARBA" id="ARBA00022516"/>
    </source>
</evidence>
<comment type="subcellular location">
    <subcellularLocation>
        <location evidence="1">Membrane</location>
        <topology evidence="1">Multi-pass membrane protein</topology>
    </subcellularLocation>
</comment>
<feature type="transmembrane region" description="Helical" evidence="11">
    <location>
        <begin position="155"/>
        <end position="176"/>
    </location>
</feature>
<keyword evidence="3 11" id="KW-0444">Lipid biosynthesis</keyword>
<reference evidence="12" key="1">
    <citation type="submission" date="2021-06" db="EMBL/GenBank/DDBJ databases">
        <title>Parelaphostrongylus tenuis whole genome reference sequence.</title>
        <authorList>
            <person name="Garwood T.J."/>
            <person name="Larsen P.A."/>
            <person name="Fountain-Jones N.M."/>
            <person name="Garbe J.R."/>
            <person name="Macchietto M.G."/>
            <person name="Kania S.A."/>
            <person name="Gerhold R.W."/>
            <person name="Richards J.E."/>
            <person name="Wolf T.M."/>
        </authorList>
    </citation>
    <scope>NUCLEOTIDE SEQUENCE</scope>
    <source>
        <strain evidence="12">MNPRO001-30</strain>
        <tissue evidence="12">Meninges</tissue>
    </source>
</reference>
<dbReference type="GO" id="GO:0042761">
    <property type="term" value="P:very long-chain fatty acid biosynthetic process"/>
    <property type="evidence" value="ECO:0007669"/>
    <property type="project" value="TreeGrafter"/>
</dbReference>
<evidence type="ECO:0000256" key="6">
    <source>
        <dbReference type="ARBA" id="ARBA00022832"/>
    </source>
</evidence>
<keyword evidence="6 11" id="KW-0276">Fatty acid metabolism</keyword>
<evidence type="ECO:0000256" key="11">
    <source>
        <dbReference type="RuleBase" id="RU361115"/>
    </source>
</evidence>
<feature type="transmembrane region" description="Helical" evidence="11">
    <location>
        <begin position="46"/>
        <end position="65"/>
    </location>
</feature>
<evidence type="ECO:0000256" key="4">
    <source>
        <dbReference type="ARBA" id="ARBA00022679"/>
    </source>
</evidence>
<keyword evidence="4 11" id="KW-0808">Transferase</keyword>
<keyword evidence="8 11" id="KW-0443">Lipid metabolism</keyword>
<dbReference type="EC" id="2.3.1.199" evidence="11"/>
<dbReference type="GO" id="GO:0030148">
    <property type="term" value="P:sphingolipid biosynthetic process"/>
    <property type="evidence" value="ECO:0007669"/>
    <property type="project" value="TreeGrafter"/>
</dbReference>
<proteinExistence type="inferred from homology"/>
<dbReference type="GO" id="GO:0009922">
    <property type="term" value="F:fatty acid elongase activity"/>
    <property type="evidence" value="ECO:0007669"/>
    <property type="project" value="UniProtKB-EC"/>
</dbReference>
<dbReference type="GO" id="GO:0034625">
    <property type="term" value="P:fatty acid elongation, monounsaturated fatty acid"/>
    <property type="evidence" value="ECO:0007669"/>
    <property type="project" value="TreeGrafter"/>
</dbReference>
<dbReference type="AlphaFoldDB" id="A0AAD5MDB7"/>
<evidence type="ECO:0000256" key="9">
    <source>
        <dbReference type="ARBA" id="ARBA00023136"/>
    </source>
</evidence>
<comment type="catalytic activity">
    <reaction evidence="11">
        <text>a very-long-chain acyl-CoA + malonyl-CoA + H(+) = a very-long-chain 3-oxoacyl-CoA + CO2 + CoA</text>
        <dbReference type="Rhea" id="RHEA:32727"/>
        <dbReference type="ChEBI" id="CHEBI:15378"/>
        <dbReference type="ChEBI" id="CHEBI:16526"/>
        <dbReference type="ChEBI" id="CHEBI:57287"/>
        <dbReference type="ChEBI" id="CHEBI:57384"/>
        <dbReference type="ChEBI" id="CHEBI:90725"/>
        <dbReference type="ChEBI" id="CHEBI:90736"/>
        <dbReference type="EC" id="2.3.1.199"/>
    </reaction>
</comment>
<dbReference type="GO" id="GO:0019367">
    <property type="term" value="P:fatty acid elongation, saturated fatty acid"/>
    <property type="evidence" value="ECO:0007669"/>
    <property type="project" value="TreeGrafter"/>
</dbReference>
<dbReference type="Pfam" id="PF01151">
    <property type="entry name" value="ELO"/>
    <property type="match status" value="1"/>
</dbReference>
<evidence type="ECO:0000313" key="12">
    <source>
        <dbReference type="EMBL" id="KAJ1346882.1"/>
    </source>
</evidence>
<feature type="transmembrane region" description="Helical" evidence="11">
    <location>
        <begin position="212"/>
        <end position="236"/>
    </location>
</feature>
<dbReference type="PANTHER" id="PTHR11157:SF5">
    <property type="entry name" value="ELONGATION OF VERY LONG CHAIN FATTY ACIDS PROTEIN"/>
    <property type="match status" value="1"/>
</dbReference>